<accession>A0A934Q7U0</accession>
<keyword evidence="2" id="KW-1185">Reference proteome</keyword>
<proteinExistence type="predicted"/>
<dbReference type="InterPro" id="IPR036291">
    <property type="entry name" value="NAD(P)-bd_dom_sf"/>
</dbReference>
<sequence length="262" mass="27154">MKIAIAGGTGQAGAQAALAAGERGHEVIVLARSEGIDLVSGSGAAAALDGVDAVIDASGVRPGDDPVAFHEAVVRSLAGAKPPRIVVLSIVNCDRAGDYPLYRGKLAQERAVEGSGVPFTIARTTQFHEFAAQVWRRGARGPLHFSPRMRTRPVAVREVGARLVDLAEAAPVGRAADLGGPCEESLVEMVRGYARASGAGRLVIPINLGGAFGRAQRDGSLLPEPDALRGTETFAEWLVRVAAAAGRRGAGGEDRGRSDEPR</sequence>
<evidence type="ECO:0000313" key="2">
    <source>
        <dbReference type="Proteomes" id="UP000608530"/>
    </source>
</evidence>
<organism evidence="1 2">
    <name type="scientific">Leucobacter chromiisoli</name>
    <dbReference type="NCBI Taxonomy" id="2796471"/>
    <lineage>
        <taxon>Bacteria</taxon>
        <taxon>Bacillati</taxon>
        <taxon>Actinomycetota</taxon>
        <taxon>Actinomycetes</taxon>
        <taxon>Micrococcales</taxon>
        <taxon>Microbacteriaceae</taxon>
        <taxon>Leucobacter</taxon>
    </lineage>
</organism>
<dbReference type="Gene3D" id="3.40.50.720">
    <property type="entry name" value="NAD(P)-binding Rossmann-like Domain"/>
    <property type="match status" value="1"/>
</dbReference>
<dbReference type="RefSeq" id="WP_200114228.1">
    <property type="nucleotide sequence ID" value="NZ_JAEHOH010000005.1"/>
</dbReference>
<evidence type="ECO:0000313" key="1">
    <source>
        <dbReference type="EMBL" id="MBK0418254.1"/>
    </source>
</evidence>
<dbReference type="AlphaFoldDB" id="A0A934Q7U0"/>
<dbReference type="EMBL" id="JAEHOH010000005">
    <property type="protein sequence ID" value="MBK0418254.1"/>
    <property type="molecule type" value="Genomic_DNA"/>
</dbReference>
<comment type="caution">
    <text evidence="1">The sequence shown here is derived from an EMBL/GenBank/DDBJ whole genome shotgun (WGS) entry which is preliminary data.</text>
</comment>
<name>A0A934Q7U0_9MICO</name>
<protein>
    <submittedName>
        <fullName evidence="1">NAD(P)H-binding protein</fullName>
    </submittedName>
</protein>
<dbReference type="Proteomes" id="UP000608530">
    <property type="component" value="Unassembled WGS sequence"/>
</dbReference>
<gene>
    <name evidence="1" type="ORF">JD276_04315</name>
</gene>
<dbReference type="SUPFAM" id="SSF51735">
    <property type="entry name" value="NAD(P)-binding Rossmann-fold domains"/>
    <property type="match status" value="1"/>
</dbReference>
<reference evidence="1" key="1">
    <citation type="submission" date="2020-12" db="EMBL/GenBank/DDBJ databases">
        <title>Leucobacter sp. CAS1, isolated from Chromium sludge.</title>
        <authorList>
            <person name="Xu Z."/>
        </authorList>
    </citation>
    <scope>NUCLEOTIDE SEQUENCE</scope>
    <source>
        <strain evidence="1">CSA1</strain>
    </source>
</reference>